<dbReference type="PANTHER" id="PTHR44936">
    <property type="entry name" value="SENSOR PROTEIN CREC"/>
    <property type="match status" value="1"/>
</dbReference>
<sequence>MAAIYLAVVLFAGIIGTGVAMYALVHRETPGAGPLALLLLGAAMWSFTEGLSIAAGSAASTLFWAKLRLSITTIIPISWLLLTVEYTGRDRYLSVRQLGALLIEPIAFVLLVWTNPHQVVLRSVDIVFAGGGTGVFATRGLAYWAHVSYSHLLIALGAFLLVRLSLRTDSLFRAQSTALLASITVPVVAQAAFLFRFVPRGIDPTGVAFVATGAILTVAILRRQLLAVAAGTREHGRDEILSELEDLVFMVDEAGFVADCNQAALETLDTTADDVIGRPLETVAPTLADTLPDGAIEYHRVVPLELDGTVRKYDVQQSLIERPFGDVETRILSLRDVTDQTRREQQLDVLNRLLRHNLRNEMNVIRGHAELLAEVVDGPAVQRHVETIMGTVDTVTDRSDKVGTLTRAFDAEGAQSVDLELTLRDAIGTIQGAHPSAHIQFDPAAASGIRVNSGASIGLAFEELLHNAIEHNDADPTVRVNVEADAHDSGVTVRIADDGPGIGEQERTVIERGSETPLEHSSGIGLWLVAWIVRTVGGTITFEITDEGTTVVVRLPRGDDSSK</sequence>
<dbReference type="PANTHER" id="PTHR44936:SF10">
    <property type="entry name" value="SENSOR PROTEIN RSTB"/>
    <property type="match status" value="1"/>
</dbReference>
<evidence type="ECO:0000313" key="10">
    <source>
        <dbReference type="EMBL" id="ACV10608.1"/>
    </source>
</evidence>
<dbReference type="Proteomes" id="UP000002071">
    <property type="component" value="Chromosome"/>
</dbReference>
<dbReference type="PROSITE" id="PS50109">
    <property type="entry name" value="HIS_KIN"/>
    <property type="match status" value="1"/>
</dbReference>
<dbReference type="Pfam" id="PF00989">
    <property type="entry name" value="PAS"/>
    <property type="match status" value="1"/>
</dbReference>
<evidence type="ECO:0000256" key="7">
    <source>
        <dbReference type="SAM" id="Phobius"/>
    </source>
</evidence>
<protein>
    <recommendedName>
        <fullName evidence="2">histidine kinase</fullName>
        <ecNumber evidence="2">2.7.13.3</ecNumber>
    </recommendedName>
</protein>
<dbReference type="Gene3D" id="3.30.565.10">
    <property type="entry name" value="Histidine kinase-like ATPase, C-terminal domain"/>
    <property type="match status" value="1"/>
</dbReference>
<dbReference type="Gene3D" id="3.30.450.20">
    <property type="entry name" value="PAS domain"/>
    <property type="match status" value="1"/>
</dbReference>
<gene>
    <name evidence="10" type="ordered locus">Huta_0421</name>
</gene>
<dbReference type="GO" id="GO:0006355">
    <property type="term" value="P:regulation of DNA-templated transcription"/>
    <property type="evidence" value="ECO:0007669"/>
    <property type="project" value="InterPro"/>
</dbReference>
<keyword evidence="7" id="KW-1133">Transmembrane helix</keyword>
<keyword evidence="5 10" id="KW-0418">Kinase</keyword>
<evidence type="ECO:0000313" key="11">
    <source>
        <dbReference type="Proteomes" id="UP000002071"/>
    </source>
</evidence>
<dbReference type="PROSITE" id="PS50112">
    <property type="entry name" value="PAS"/>
    <property type="match status" value="1"/>
</dbReference>
<dbReference type="EMBL" id="CP001687">
    <property type="protein sequence ID" value="ACV10608.1"/>
    <property type="molecule type" value="Genomic_DNA"/>
</dbReference>
<dbReference type="SUPFAM" id="SSF55874">
    <property type="entry name" value="ATPase domain of HSP90 chaperone/DNA topoisomerase II/histidine kinase"/>
    <property type="match status" value="1"/>
</dbReference>
<evidence type="ECO:0000256" key="4">
    <source>
        <dbReference type="ARBA" id="ARBA00022741"/>
    </source>
</evidence>
<reference evidence="10 11" key="1">
    <citation type="journal article" date="2009" name="Stand. Genomic Sci.">
        <title>Complete genome sequence of Halorhabdus utahensis type strain (AX-2).</title>
        <authorList>
            <person name="Anderson I."/>
            <person name="Tindall B.J."/>
            <person name="Pomrenke H."/>
            <person name="Goker M."/>
            <person name="Lapidus A."/>
            <person name="Nolan M."/>
            <person name="Copeland A."/>
            <person name="Glavina Del Rio T."/>
            <person name="Chen F."/>
            <person name="Tice H."/>
            <person name="Cheng J.F."/>
            <person name="Lucas S."/>
            <person name="Chertkov O."/>
            <person name="Bruce D."/>
            <person name="Brettin T."/>
            <person name="Detter J.C."/>
            <person name="Han C."/>
            <person name="Goodwin L."/>
            <person name="Land M."/>
            <person name="Hauser L."/>
            <person name="Chang Y.J."/>
            <person name="Jeffries C.D."/>
            <person name="Pitluck S."/>
            <person name="Pati A."/>
            <person name="Mavromatis K."/>
            <person name="Ivanova N."/>
            <person name="Ovchinnikova G."/>
            <person name="Chen A."/>
            <person name="Palaniappan K."/>
            <person name="Chain P."/>
            <person name="Rohde M."/>
            <person name="Bristow J."/>
            <person name="Eisen J.A."/>
            <person name="Markowitz V."/>
            <person name="Hugenholtz P."/>
            <person name="Kyrpides N.C."/>
            <person name="Klenk H.P."/>
        </authorList>
    </citation>
    <scope>NUCLEOTIDE SEQUENCE [LARGE SCALE GENOMIC DNA]</scope>
    <source>
        <strain evidence="11">DSM 12940 / JCM 11049 / AX-2</strain>
    </source>
</reference>
<keyword evidence="11" id="KW-1185">Reference proteome</keyword>
<dbReference type="InterPro" id="IPR000014">
    <property type="entry name" value="PAS"/>
</dbReference>
<dbReference type="InterPro" id="IPR005467">
    <property type="entry name" value="His_kinase_dom"/>
</dbReference>
<evidence type="ECO:0000259" key="8">
    <source>
        <dbReference type="PROSITE" id="PS50109"/>
    </source>
</evidence>
<dbReference type="HOGENOM" id="CLU_000445_114_58_2"/>
<feature type="transmembrane region" description="Helical" evidence="7">
    <location>
        <begin position="178"/>
        <end position="198"/>
    </location>
</feature>
<dbReference type="InterPro" id="IPR036890">
    <property type="entry name" value="HATPase_C_sf"/>
</dbReference>
<proteinExistence type="predicted"/>
<dbReference type="eggNOG" id="arCOG02327">
    <property type="taxonomic scope" value="Archaea"/>
</dbReference>
<dbReference type="InterPro" id="IPR013767">
    <property type="entry name" value="PAS_fold"/>
</dbReference>
<feature type="domain" description="Histidine kinase" evidence="8">
    <location>
        <begin position="353"/>
        <end position="559"/>
    </location>
</feature>
<dbReference type="InterPro" id="IPR050980">
    <property type="entry name" value="2C_sensor_his_kinase"/>
</dbReference>
<feature type="domain" description="PAS" evidence="9">
    <location>
        <begin position="233"/>
        <end position="285"/>
    </location>
</feature>
<dbReference type="InterPro" id="IPR035965">
    <property type="entry name" value="PAS-like_dom_sf"/>
</dbReference>
<dbReference type="AlphaFoldDB" id="C7NS01"/>
<keyword evidence="7" id="KW-0812">Transmembrane</keyword>
<dbReference type="OrthoDB" id="237703at2157"/>
<keyword evidence="3" id="KW-0808">Transferase</keyword>
<dbReference type="EC" id="2.7.13.3" evidence="2"/>
<dbReference type="RefSeq" id="WP_012795485.1">
    <property type="nucleotide sequence ID" value="NC_013158.1"/>
</dbReference>
<dbReference type="GeneID" id="8382688"/>
<feature type="transmembrane region" description="Helical" evidence="7">
    <location>
        <begin position="143"/>
        <end position="166"/>
    </location>
</feature>
<keyword evidence="6" id="KW-0067">ATP-binding</keyword>
<dbReference type="InterPro" id="IPR031621">
    <property type="entry name" value="HisKA_7TM"/>
</dbReference>
<feature type="transmembrane region" description="Helical" evidence="7">
    <location>
        <begin position="62"/>
        <end position="82"/>
    </location>
</feature>
<dbReference type="KEGG" id="hut:Huta_0421"/>
<dbReference type="PRINTS" id="PR00344">
    <property type="entry name" value="BCTRLSENSOR"/>
</dbReference>
<evidence type="ECO:0000256" key="5">
    <source>
        <dbReference type="ARBA" id="ARBA00022777"/>
    </source>
</evidence>
<dbReference type="InterPro" id="IPR036097">
    <property type="entry name" value="HisK_dim/P_sf"/>
</dbReference>
<evidence type="ECO:0000256" key="2">
    <source>
        <dbReference type="ARBA" id="ARBA00012438"/>
    </source>
</evidence>
<dbReference type="GO" id="GO:0000155">
    <property type="term" value="F:phosphorelay sensor kinase activity"/>
    <property type="evidence" value="ECO:0007669"/>
    <property type="project" value="InterPro"/>
</dbReference>
<evidence type="ECO:0000256" key="1">
    <source>
        <dbReference type="ARBA" id="ARBA00000085"/>
    </source>
</evidence>
<feature type="transmembrane region" description="Helical" evidence="7">
    <location>
        <begin position="37"/>
        <end position="56"/>
    </location>
</feature>
<accession>C7NS01</accession>
<dbReference type="SUPFAM" id="SSF47384">
    <property type="entry name" value="Homodimeric domain of signal transducing histidine kinase"/>
    <property type="match status" value="1"/>
</dbReference>
<evidence type="ECO:0000256" key="3">
    <source>
        <dbReference type="ARBA" id="ARBA00022679"/>
    </source>
</evidence>
<dbReference type="SMART" id="SM00387">
    <property type="entry name" value="HATPase_c"/>
    <property type="match status" value="1"/>
</dbReference>
<dbReference type="Pfam" id="PF16927">
    <property type="entry name" value="HisKA_7TM"/>
    <property type="match status" value="1"/>
</dbReference>
<name>C7NS01_HALUD</name>
<dbReference type="CDD" id="cd00130">
    <property type="entry name" value="PAS"/>
    <property type="match status" value="1"/>
</dbReference>
<comment type="catalytic activity">
    <reaction evidence="1">
        <text>ATP + protein L-histidine = ADP + protein N-phospho-L-histidine.</text>
        <dbReference type="EC" id="2.7.13.3"/>
    </reaction>
</comment>
<evidence type="ECO:0000256" key="6">
    <source>
        <dbReference type="ARBA" id="ARBA00022840"/>
    </source>
</evidence>
<keyword evidence="7" id="KW-0472">Membrane</keyword>
<dbReference type="Pfam" id="PF02518">
    <property type="entry name" value="HATPase_c"/>
    <property type="match status" value="1"/>
</dbReference>
<organism evidence="10 11">
    <name type="scientific">Halorhabdus utahensis (strain DSM 12940 / JCM 11049 / AX-2)</name>
    <dbReference type="NCBI Taxonomy" id="519442"/>
    <lineage>
        <taxon>Archaea</taxon>
        <taxon>Methanobacteriati</taxon>
        <taxon>Methanobacteriota</taxon>
        <taxon>Stenosarchaea group</taxon>
        <taxon>Halobacteria</taxon>
        <taxon>Halobacteriales</taxon>
        <taxon>Haloarculaceae</taxon>
        <taxon>Halorhabdus</taxon>
    </lineage>
</organism>
<dbReference type="STRING" id="519442.Huta_0421"/>
<feature type="transmembrane region" description="Helical" evidence="7">
    <location>
        <begin position="94"/>
        <end position="113"/>
    </location>
</feature>
<feature type="transmembrane region" description="Helical" evidence="7">
    <location>
        <begin position="6"/>
        <end position="25"/>
    </location>
</feature>
<dbReference type="InterPro" id="IPR003594">
    <property type="entry name" value="HATPase_dom"/>
</dbReference>
<dbReference type="InterPro" id="IPR004358">
    <property type="entry name" value="Sig_transdc_His_kin-like_C"/>
</dbReference>
<keyword evidence="4" id="KW-0547">Nucleotide-binding</keyword>
<evidence type="ECO:0000259" key="9">
    <source>
        <dbReference type="PROSITE" id="PS50112"/>
    </source>
</evidence>
<dbReference type="SUPFAM" id="SSF55785">
    <property type="entry name" value="PYP-like sensor domain (PAS domain)"/>
    <property type="match status" value="1"/>
</dbReference>
<dbReference type="GO" id="GO:0005524">
    <property type="term" value="F:ATP binding"/>
    <property type="evidence" value="ECO:0007669"/>
    <property type="project" value="UniProtKB-KW"/>
</dbReference>